<evidence type="ECO:0000313" key="4">
    <source>
        <dbReference type="Proteomes" id="UP001501844"/>
    </source>
</evidence>
<keyword evidence="4" id="KW-1185">Reference proteome</keyword>
<dbReference type="InterPro" id="IPR001387">
    <property type="entry name" value="Cro/C1-type_HTH"/>
</dbReference>
<dbReference type="EMBL" id="BAABGX010000002">
    <property type="protein sequence ID" value="GAA4302743.1"/>
    <property type="molecule type" value="Genomic_DNA"/>
</dbReference>
<dbReference type="Proteomes" id="UP001501844">
    <property type="component" value="Unassembled WGS sequence"/>
</dbReference>
<dbReference type="PANTHER" id="PTHR46558:SF11">
    <property type="entry name" value="HTH-TYPE TRANSCRIPTIONAL REGULATOR XRE"/>
    <property type="match status" value="1"/>
</dbReference>
<comment type="caution">
    <text evidence="3">The sequence shown here is derived from an EMBL/GenBank/DDBJ whole genome shotgun (WGS) entry which is preliminary data.</text>
</comment>
<reference evidence="4" key="1">
    <citation type="journal article" date="2019" name="Int. J. Syst. Evol. Microbiol.">
        <title>The Global Catalogue of Microorganisms (GCM) 10K type strain sequencing project: providing services to taxonomists for standard genome sequencing and annotation.</title>
        <authorList>
            <consortium name="The Broad Institute Genomics Platform"/>
            <consortium name="The Broad Institute Genome Sequencing Center for Infectious Disease"/>
            <person name="Wu L."/>
            <person name="Ma J."/>
        </authorList>
    </citation>
    <scope>NUCLEOTIDE SEQUENCE [LARGE SCALE GENOMIC DNA]</scope>
    <source>
        <strain evidence="4">JCM 17917</strain>
    </source>
</reference>
<dbReference type="CDD" id="cd06462">
    <property type="entry name" value="Peptidase_S24_S26"/>
    <property type="match status" value="1"/>
</dbReference>
<keyword evidence="1" id="KW-0238">DNA-binding</keyword>
<accession>A0ABP8FFR3</accession>
<dbReference type="SMART" id="SM00530">
    <property type="entry name" value="HTH_XRE"/>
    <property type="match status" value="1"/>
</dbReference>
<feature type="domain" description="HTH cro/C1-type" evidence="2">
    <location>
        <begin position="8"/>
        <end position="62"/>
    </location>
</feature>
<evidence type="ECO:0000259" key="2">
    <source>
        <dbReference type="PROSITE" id="PS50943"/>
    </source>
</evidence>
<gene>
    <name evidence="3" type="ORF">GCM10023183_14660</name>
</gene>
<dbReference type="PROSITE" id="PS50943">
    <property type="entry name" value="HTH_CROC1"/>
    <property type="match status" value="1"/>
</dbReference>
<proteinExistence type="predicted"/>
<dbReference type="RefSeq" id="WP_345164215.1">
    <property type="nucleotide sequence ID" value="NZ_BAABGX010000002.1"/>
</dbReference>
<dbReference type="Gene3D" id="1.10.260.40">
    <property type="entry name" value="lambda repressor-like DNA-binding domains"/>
    <property type="match status" value="1"/>
</dbReference>
<dbReference type="SUPFAM" id="SSF47413">
    <property type="entry name" value="lambda repressor-like DNA-binding domains"/>
    <property type="match status" value="1"/>
</dbReference>
<dbReference type="CDD" id="cd00093">
    <property type="entry name" value="HTH_XRE"/>
    <property type="match status" value="1"/>
</dbReference>
<organism evidence="3 4">
    <name type="scientific">Nibribacter koreensis</name>
    <dbReference type="NCBI Taxonomy" id="1084519"/>
    <lineage>
        <taxon>Bacteria</taxon>
        <taxon>Pseudomonadati</taxon>
        <taxon>Bacteroidota</taxon>
        <taxon>Cytophagia</taxon>
        <taxon>Cytophagales</taxon>
        <taxon>Hymenobacteraceae</taxon>
        <taxon>Nibribacter</taxon>
    </lineage>
</organism>
<protein>
    <recommendedName>
        <fullName evidence="2">HTH cro/C1-type domain-containing protein</fullName>
    </recommendedName>
</protein>
<evidence type="ECO:0000313" key="3">
    <source>
        <dbReference type="EMBL" id="GAA4302743.1"/>
    </source>
</evidence>
<name>A0ABP8FFR3_9BACT</name>
<evidence type="ECO:0000256" key="1">
    <source>
        <dbReference type="ARBA" id="ARBA00023125"/>
    </source>
</evidence>
<sequence>MSCIGKNIKKIRTVKNLSQAGFAQLFDLARPSVGAYEEGRSEPKIETLVQIARHFGVSLDLMITKELTINDLYGFDIFKRDLPQSQLLKKVAEPSISASSTVLVTAQALPAYLSQGQDATFLQSLPVIQLPSQVQTLHRAFEHTGLEMEYQQQGILEGDVLYAASVPLNAHLLQPQAVYVVVTATQIVTRRYQGLSHHNELFLKADNPAYEVALVPMGDVKELWQVQGVYSTRLTLPTPIETRLAKLEHQVQELQLQKKAEQAK</sequence>
<dbReference type="Pfam" id="PF01381">
    <property type="entry name" value="HTH_3"/>
    <property type="match status" value="1"/>
</dbReference>
<dbReference type="InterPro" id="IPR010982">
    <property type="entry name" value="Lambda_DNA-bd_dom_sf"/>
</dbReference>
<dbReference type="PANTHER" id="PTHR46558">
    <property type="entry name" value="TRACRIPTIONAL REGULATORY PROTEIN-RELATED-RELATED"/>
    <property type="match status" value="1"/>
</dbReference>